<dbReference type="InterPro" id="IPR002528">
    <property type="entry name" value="MATE_fam"/>
</dbReference>
<keyword evidence="2" id="KW-0813">Transport</keyword>
<keyword evidence="9" id="KW-1185">Reference proteome</keyword>
<dbReference type="InterPro" id="IPR051327">
    <property type="entry name" value="MATE_MepA_subfamily"/>
</dbReference>
<evidence type="ECO:0000313" key="8">
    <source>
        <dbReference type="EMBL" id="MBB4018382.1"/>
    </source>
</evidence>
<feature type="transmembrane region" description="Helical" evidence="7">
    <location>
        <begin position="369"/>
        <end position="391"/>
    </location>
</feature>
<dbReference type="GO" id="GO:0005886">
    <property type="term" value="C:plasma membrane"/>
    <property type="evidence" value="ECO:0007669"/>
    <property type="project" value="UniProtKB-SubCell"/>
</dbReference>
<dbReference type="NCBIfam" id="TIGR00797">
    <property type="entry name" value="matE"/>
    <property type="match status" value="1"/>
</dbReference>
<feature type="transmembrane region" description="Helical" evidence="7">
    <location>
        <begin position="398"/>
        <end position="422"/>
    </location>
</feature>
<dbReference type="GO" id="GO:0042910">
    <property type="term" value="F:xenobiotic transmembrane transporter activity"/>
    <property type="evidence" value="ECO:0007669"/>
    <property type="project" value="InterPro"/>
</dbReference>
<feature type="transmembrane region" description="Helical" evidence="7">
    <location>
        <begin position="292"/>
        <end position="315"/>
    </location>
</feature>
<evidence type="ECO:0000256" key="3">
    <source>
        <dbReference type="ARBA" id="ARBA00022475"/>
    </source>
</evidence>
<feature type="transmembrane region" description="Helical" evidence="7">
    <location>
        <begin position="428"/>
        <end position="447"/>
    </location>
</feature>
<evidence type="ECO:0000256" key="1">
    <source>
        <dbReference type="ARBA" id="ARBA00004429"/>
    </source>
</evidence>
<evidence type="ECO:0000313" key="9">
    <source>
        <dbReference type="Proteomes" id="UP000577362"/>
    </source>
</evidence>
<keyword evidence="5 7" id="KW-1133">Transmembrane helix</keyword>
<sequence length="468" mass="47719">MRPRMRLFLSAPLDLGAPDLRRLIVRLALPAVAGLSINALHHLANAAFLGMLGAEAVAAVSFVFPLAILLAALGEGIGVGTAALVSRLLGAGREEAAGRAATAAMVVALVTGLGAGGLVLLFLDPILHAFGTTPGAFGAARAYALILALGTVLTLTQILADFIAIAEGNTRFSMWTLVGCFAVNIALDPLFIFVFGWGVPGAAAATLVAQLLVMAVWAVYFAGGYGRVRLRLGLLRGRLGALWREMLRPVLAVGAPAGLASVVSAAAFTLVYRTAGPYGEASVAGLGIALRLLAAGVLPVAGFCIGAQAVLGYALGDGDTARVRAALGFMLRVTGVFALVHAVVMITFADAVVSVFSADAAVRAVAARALVAVHLFFALFGLQMVLVVLLRASGRARLAALVTLAPQGYLLVPLVLVLPRVWGLDGLIAAPAVAAGFAGFAAAVLLAREMRALGRAARPALSAFAAAR</sequence>
<gene>
    <name evidence="8" type="ORF">GGR16_003429</name>
</gene>
<feature type="transmembrane region" description="Helical" evidence="7">
    <location>
        <begin position="246"/>
        <end position="272"/>
    </location>
</feature>
<dbReference type="GO" id="GO:0015297">
    <property type="term" value="F:antiporter activity"/>
    <property type="evidence" value="ECO:0007669"/>
    <property type="project" value="InterPro"/>
</dbReference>
<name>A0A840C310_9HYPH</name>
<feature type="transmembrane region" description="Helical" evidence="7">
    <location>
        <begin position="143"/>
        <end position="163"/>
    </location>
</feature>
<dbReference type="Pfam" id="PF01554">
    <property type="entry name" value="MatE"/>
    <property type="match status" value="2"/>
</dbReference>
<feature type="transmembrane region" description="Helical" evidence="7">
    <location>
        <begin position="203"/>
        <end position="225"/>
    </location>
</feature>
<comment type="caution">
    <text evidence="8">The sequence shown here is derived from an EMBL/GenBank/DDBJ whole genome shotgun (WGS) entry which is preliminary data.</text>
</comment>
<feature type="transmembrane region" description="Helical" evidence="7">
    <location>
        <begin position="56"/>
        <end position="89"/>
    </location>
</feature>
<dbReference type="RefSeq" id="WP_026015613.1">
    <property type="nucleotide sequence ID" value="NZ_JACIEN010000004.1"/>
</dbReference>
<feature type="transmembrane region" description="Helical" evidence="7">
    <location>
        <begin position="101"/>
        <end position="123"/>
    </location>
</feature>
<feature type="transmembrane region" description="Helical" evidence="7">
    <location>
        <begin position="327"/>
        <end position="349"/>
    </location>
</feature>
<proteinExistence type="predicted"/>
<dbReference type="EMBL" id="JACIEN010000004">
    <property type="protein sequence ID" value="MBB4018382.1"/>
    <property type="molecule type" value="Genomic_DNA"/>
</dbReference>
<evidence type="ECO:0000256" key="2">
    <source>
        <dbReference type="ARBA" id="ARBA00022448"/>
    </source>
</evidence>
<dbReference type="PANTHER" id="PTHR43823:SF3">
    <property type="entry name" value="MULTIDRUG EXPORT PROTEIN MEPA"/>
    <property type="match status" value="1"/>
</dbReference>
<comment type="subcellular location">
    <subcellularLocation>
        <location evidence="1">Cell inner membrane</location>
        <topology evidence="1">Multi-pass membrane protein</topology>
    </subcellularLocation>
</comment>
<dbReference type="AlphaFoldDB" id="A0A840C310"/>
<feature type="transmembrane region" description="Helical" evidence="7">
    <location>
        <begin position="23"/>
        <end position="44"/>
    </location>
</feature>
<keyword evidence="4 7" id="KW-0812">Transmembrane</keyword>
<reference evidence="8 9" key="1">
    <citation type="submission" date="2020-08" db="EMBL/GenBank/DDBJ databases">
        <title>Genomic Encyclopedia of Type Strains, Phase IV (KMG-IV): sequencing the most valuable type-strain genomes for metagenomic binning, comparative biology and taxonomic classification.</title>
        <authorList>
            <person name="Goeker M."/>
        </authorList>
    </citation>
    <scope>NUCLEOTIDE SEQUENCE [LARGE SCALE GENOMIC DNA]</scope>
    <source>
        <strain evidence="8 9">DSM 103737</strain>
    </source>
</reference>
<feature type="transmembrane region" description="Helical" evidence="7">
    <location>
        <begin position="175"/>
        <end position="197"/>
    </location>
</feature>
<organism evidence="8 9">
    <name type="scientific">Chelatococcus caeni</name>
    <dbReference type="NCBI Taxonomy" id="1348468"/>
    <lineage>
        <taxon>Bacteria</taxon>
        <taxon>Pseudomonadati</taxon>
        <taxon>Pseudomonadota</taxon>
        <taxon>Alphaproteobacteria</taxon>
        <taxon>Hyphomicrobiales</taxon>
        <taxon>Chelatococcaceae</taxon>
        <taxon>Chelatococcus</taxon>
    </lineage>
</organism>
<evidence type="ECO:0000256" key="4">
    <source>
        <dbReference type="ARBA" id="ARBA00022692"/>
    </source>
</evidence>
<evidence type="ECO:0000256" key="7">
    <source>
        <dbReference type="SAM" id="Phobius"/>
    </source>
</evidence>
<evidence type="ECO:0000256" key="5">
    <source>
        <dbReference type="ARBA" id="ARBA00022989"/>
    </source>
</evidence>
<evidence type="ECO:0000256" key="6">
    <source>
        <dbReference type="ARBA" id="ARBA00023136"/>
    </source>
</evidence>
<keyword evidence="6 7" id="KW-0472">Membrane</keyword>
<accession>A0A840C310</accession>
<dbReference type="InterPro" id="IPR048279">
    <property type="entry name" value="MdtK-like"/>
</dbReference>
<keyword evidence="3" id="KW-1003">Cell membrane</keyword>
<dbReference type="PIRSF" id="PIRSF006603">
    <property type="entry name" value="DinF"/>
    <property type="match status" value="1"/>
</dbReference>
<dbReference type="PANTHER" id="PTHR43823">
    <property type="entry name" value="SPORULATION PROTEIN YKVU"/>
    <property type="match status" value="1"/>
</dbReference>
<dbReference type="Proteomes" id="UP000577362">
    <property type="component" value="Unassembled WGS sequence"/>
</dbReference>
<protein>
    <submittedName>
        <fullName evidence="8">Putative MATE family efflux protein</fullName>
    </submittedName>
</protein>